<keyword evidence="9" id="KW-1185">Reference proteome</keyword>
<reference evidence="9" key="1">
    <citation type="journal article" date="2019" name="Int. J. Syst. Evol. Microbiol.">
        <title>The Global Catalogue of Microorganisms (GCM) 10K type strain sequencing project: providing services to taxonomists for standard genome sequencing and annotation.</title>
        <authorList>
            <consortium name="The Broad Institute Genomics Platform"/>
            <consortium name="The Broad Institute Genome Sequencing Center for Infectious Disease"/>
            <person name="Wu L."/>
            <person name="Ma J."/>
        </authorList>
    </citation>
    <scope>NUCLEOTIDE SEQUENCE [LARGE SCALE GENOMIC DNA]</scope>
    <source>
        <strain evidence="9">KCTC 42424</strain>
    </source>
</reference>
<dbReference type="InterPro" id="IPR017881">
    <property type="entry name" value="NirD"/>
</dbReference>
<dbReference type="Pfam" id="PF13806">
    <property type="entry name" value="Rieske_2"/>
    <property type="match status" value="1"/>
</dbReference>
<dbReference type="EMBL" id="JBHRYB010000005">
    <property type="protein sequence ID" value="MFC3679821.1"/>
    <property type="molecule type" value="Genomic_DNA"/>
</dbReference>
<dbReference type="SUPFAM" id="SSF50022">
    <property type="entry name" value="ISP domain"/>
    <property type="match status" value="1"/>
</dbReference>
<keyword evidence="6" id="KW-0534">Nitrate assimilation</keyword>
<evidence type="ECO:0000259" key="7">
    <source>
        <dbReference type="PROSITE" id="PS51296"/>
    </source>
</evidence>
<protein>
    <submittedName>
        <fullName evidence="8">Nitrite reductase small subunit NirD</fullName>
    </submittedName>
</protein>
<sequence length="110" mass="12263">MSDWISVCQLDDIAPDTGVCAQLNNEQVALFRYGREQRVYAVANYDPFGKANVLSRGIIGSVGEQRVVASPLYKQHFDLQTGICLEDDAVQIATFNSRVVDNQVQLSVRR</sequence>
<evidence type="ECO:0000256" key="5">
    <source>
        <dbReference type="ARBA" id="ARBA00023014"/>
    </source>
</evidence>
<dbReference type="InterPro" id="IPR012748">
    <property type="entry name" value="Rieske-like_NirD"/>
</dbReference>
<evidence type="ECO:0000313" key="8">
    <source>
        <dbReference type="EMBL" id="MFC3679821.1"/>
    </source>
</evidence>
<keyword evidence="5" id="KW-0411">Iron-sulfur</keyword>
<dbReference type="NCBIfam" id="TIGR02378">
    <property type="entry name" value="nirD_assim_sml"/>
    <property type="match status" value="1"/>
</dbReference>
<dbReference type="Proteomes" id="UP001595722">
    <property type="component" value="Unassembled WGS sequence"/>
</dbReference>
<dbReference type="PANTHER" id="PTHR40562:SF1">
    <property type="entry name" value="NITRITE REDUCTASE (NADH) SMALL SUBUNIT"/>
    <property type="match status" value="1"/>
</dbReference>
<dbReference type="PROSITE" id="PS51300">
    <property type="entry name" value="NIRD"/>
    <property type="match status" value="1"/>
</dbReference>
<dbReference type="CDD" id="cd03529">
    <property type="entry name" value="Rieske_NirD"/>
    <property type="match status" value="1"/>
</dbReference>
<dbReference type="PANTHER" id="PTHR40562">
    <property type="match status" value="1"/>
</dbReference>
<feature type="domain" description="Rieske" evidence="7">
    <location>
        <begin position="5"/>
        <end position="106"/>
    </location>
</feature>
<dbReference type="NCBIfam" id="NF007066">
    <property type="entry name" value="PRK09511.1"/>
    <property type="match status" value="1"/>
</dbReference>
<keyword evidence="3" id="KW-0560">Oxidoreductase</keyword>
<evidence type="ECO:0000256" key="6">
    <source>
        <dbReference type="ARBA" id="ARBA00023063"/>
    </source>
</evidence>
<organism evidence="8 9">
    <name type="scientific">Bacterioplanoides pacificum</name>
    <dbReference type="NCBI Taxonomy" id="1171596"/>
    <lineage>
        <taxon>Bacteria</taxon>
        <taxon>Pseudomonadati</taxon>
        <taxon>Pseudomonadota</taxon>
        <taxon>Gammaproteobacteria</taxon>
        <taxon>Oceanospirillales</taxon>
        <taxon>Oceanospirillaceae</taxon>
        <taxon>Bacterioplanoides</taxon>
    </lineage>
</organism>
<dbReference type="PROSITE" id="PS51296">
    <property type="entry name" value="RIESKE"/>
    <property type="match status" value="1"/>
</dbReference>
<dbReference type="RefSeq" id="WP_376865609.1">
    <property type="nucleotide sequence ID" value="NZ_JBHRYB010000005.1"/>
</dbReference>
<dbReference type="Gene3D" id="2.102.10.10">
    <property type="entry name" value="Rieske [2Fe-2S] iron-sulphur domain"/>
    <property type="match status" value="1"/>
</dbReference>
<evidence type="ECO:0000256" key="2">
    <source>
        <dbReference type="ARBA" id="ARBA00022723"/>
    </source>
</evidence>
<dbReference type="InterPro" id="IPR017941">
    <property type="entry name" value="Rieske_2Fe-2S"/>
</dbReference>
<evidence type="ECO:0000313" key="9">
    <source>
        <dbReference type="Proteomes" id="UP001595722"/>
    </source>
</evidence>
<keyword evidence="4" id="KW-0408">Iron</keyword>
<proteinExistence type="predicted"/>
<keyword evidence="2" id="KW-0479">Metal-binding</keyword>
<gene>
    <name evidence="8" type="primary">nirD</name>
    <name evidence="8" type="ORF">ACFOMG_06815</name>
</gene>
<accession>A0ABV7VST5</accession>
<keyword evidence="1" id="KW-0001">2Fe-2S</keyword>
<evidence type="ECO:0000256" key="4">
    <source>
        <dbReference type="ARBA" id="ARBA00023004"/>
    </source>
</evidence>
<evidence type="ECO:0000256" key="3">
    <source>
        <dbReference type="ARBA" id="ARBA00023002"/>
    </source>
</evidence>
<comment type="caution">
    <text evidence="8">The sequence shown here is derived from an EMBL/GenBank/DDBJ whole genome shotgun (WGS) entry which is preliminary data.</text>
</comment>
<name>A0ABV7VST5_9GAMM</name>
<dbReference type="InterPro" id="IPR036922">
    <property type="entry name" value="Rieske_2Fe-2S_sf"/>
</dbReference>
<evidence type="ECO:0000256" key="1">
    <source>
        <dbReference type="ARBA" id="ARBA00022714"/>
    </source>
</evidence>